<comment type="similarity">
    <text evidence="2 5">Belongs to the pseudouridine synthase RluA family.</text>
</comment>
<feature type="active site" evidence="4">
    <location>
        <position position="133"/>
    </location>
</feature>
<dbReference type="SUPFAM" id="SSF55120">
    <property type="entry name" value="Pseudouridine synthase"/>
    <property type="match status" value="1"/>
</dbReference>
<evidence type="ECO:0000256" key="3">
    <source>
        <dbReference type="ARBA" id="ARBA00023235"/>
    </source>
</evidence>
<dbReference type="PANTHER" id="PTHR21600:SF35">
    <property type="entry name" value="PSEUDOURIDINE SYNTHASE"/>
    <property type="match status" value="1"/>
</dbReference>
<proteinExistence type="inferred from homology"/>
<dbReference type="GO" id="GO:0009982">
    <property type="term" value="F:pseudouridine synthase activity"/>
    <property type="evidence" value="ECO:0007669"/>
    <property type="project" value="InterPro"/>
</dbReference>
<dbReference type="PROSITE" id="PS01129">
    <property type="entry name" value="PSI_RLU"/>
    <property type="match status" value="1"/>
</dbReference>
<dbReference type="GO" id="GO:0003723">
    <property type="term" value="F:RNA binding"/>
    <property type="evidence" value="ECO:0007669"/>
    <property type="project" value="InterPro"/>
</dbReference>
<keyword evidence="8" id="KW-1185">Reference proteome</keyword>
<feature type="domain" description="Pseudouridine synthase RsuA/RluA-like" evidence="6">
    <location>
        <begin position="86"/>
        <end position="236"/>
    </location>
</feature>
<evidence type="ECO:0000259" key="6">
    <source>
        <dbReference type="Pfam" id="PF00849"/>
    </source>
</evidence>
<dbReference type="CDD" id="cd02869">
    <property type="entry name" value="PseudoU_synth_RluA_like"/>
    <property type="match status" value="1"/>
</dbReference>
<comment type="catalytic activity">
    <reaction evidence="1 5">
        <text>a uridine in RNA = a pseudouridine in RNA</text>
        <dbReference type="Rhea" id="RHEA:48348"/>
        <dbReference type="Rhea" id="RHEA-COMP:12068"/>
        <dbReference type="Rhea" id="RHEA-COMP:12069"/>
        <dbReference type="ChEBI" id="CHEBI:65314"/>
        <dbReference type="ChEBI" id="CHEBI:65315"/>
    </reaction>
</comment>
<protein>
    <recommendedName>
        <fullName evidence="5">Pseudouridine synthase</fullName>
        <ecNumber evidence="5">5.4.99.-</ecNumber>
    </recommendedName>
</protein>
<dbReference type="NCBIfam" id="TIGR00005">
    <property type="entry name" value="rluA_subfam"/>
    <property type="match status" value="1"/>
</dbReference>
<evidence type="ECO:0000256" key="1">
    <source>
        <dbReference type="ARBA" id="ARBA00000073"/>
    </source>
</evidence>
<name>A0A1H9SQ61_9BACI</name>
<dbReference type="InterPro" id="IPR006145">
    <property type="entry name" value="PsdUridine_synth_RsuA/RluA"/>
</dbReference>
<dbReference type="PANTHER" id="PTHR21600">
    <property type="entry name" value="MITOCHONDRIAL RNA PSEUDOURIDINE SYNTHASE"/>
    <property type="match status" value="1"/>
</dbReference>
<dbReference type="GO" id="GO:0000455">
    <property type="term" value="P:enzyme-directed rRNA pseudouridine synthesis"/>
    <property type="evidence" value="ECO:0007669"/>
    <property type="project" value="TreeGrafter"/>
</dbReference>
<dbReference type="EMBL" id="FOGL01000011">
    <property type="protein sequence ID" value="SER87150.1"/>
    <property type="molecule type" value="Genomic_DNA"/>
</dbReference>
<dbReference type="InterPro" id="IPR006224">
    <property type="entry name" value="PsdUridine_synth_RluA-like_CS"/>
</dbReference>
<dbReference type="Gene3D" id="3.30.2350.10">
    <property type="entry name" value="Pseudouridine synthase"/>
    <property type="match status" value="1"/>
</dbReference>
<keyword evidence="3 5" id="KW-0413">Isomerase</keyword>
<evidence type="ECO:0000313" key="8">
    <source>
        <dbReference type="Proteomes" id="UP000199687"/>
    </source>
</evidence>
<evidence type="ECO:0000256" key="5">
    <source>
        <dbReference type="RuleBase" id="RU362028"/>
    </source>
</evidence>
<evidence type="ECO:0000256" key="2">
    <source>
        <dbReference type="ARBA" id="ARBA00010876"/>
    </source>
</evidence>
<dbReference type="FunFam" id="3.30.2350.10:FF:000005">
    <property type="entry name" value="Pseudouridine synthase"/>
    <property type="match status" value="1"/>
</dbReference>
<gene>
    <name evidence="7" type="ORF">SAMN04487944_111140</name>
</gene>
<dbReference type="AlphaFoldDB" id="A0A1H9SQ61"/>
<sequence length="294" mass="33732">MKWMITEQHENILLREYLIEVRGFSKRTLATVKHKGGKILVNSIPRTVRHILAKDDIVEVIFPPEKRSDYMIAEAIPLSIVYEDDDVLVINKQPYMATIPSRHHPSRTLANAILYHYDQQNLPYTVHVVTRLDRDTSGLLLIAKHRYSHAIMFREQQAGHVNRKYQAVIEGKLEPEEGRISQPIARDPHSILKRIVEPAGQDAVTNYCSLETWGDYSLVEIKLETGRTHQIRVHMAYMGHPLAGDSLYGGNQKYIDRQALHCTELSFSHPTTQETMRFTIPLAEDIAKIKEAAH</sequence>
<dbReference type="Proteomes" id="UP000199687">
    <property type="component" value="Unassembled WGS sequence"/>
</dbReference>
<organism evidence="7 8">
    <name type="scientific">Gracilibacillus ureilyticus</name>
    <dbReference type="NCBI Taxonomy" id="531814"/>
    <lineage>
        <taxon>Bacteria</taxon>
        <taxon>Bacillati</taxon>
        <taxon>Bacillota</taxon>
        <taxon>Bacilli</taxon>
        <taxon>Bacillales</taxon>
        <taxon>Bacillaceae</taxon>
        <taxon>Gracilibacillus</taxon>
    </lineage>
</organism>
<comment type="function">
    <text evidence="5">Responsible for synthesis of pseudouridine from uracil.</text>
</comment>
<evidence type="ECO:0000313" key="7">
    <source>
        <dbReference type="EMBL" id="SER87150.1"/>
    </source>
</evidence>
<dbReference type="STRING" id="531814.SAMN04487944_111140"/>
<reference evidence="7 8" key="1">
    <citation type="submission" date="2016-10" db="EMBL/GenBank/DDBJ databases">
        <authorList>
            <person name="de Groot N.N."/>
        </authorList>
    </citation>
    <scope>NUCLEOTIDE SEQUENCE [LARGE SCALE GENOMIC DNA]</scope>
    <source>
        <strain evidence="7 8">CGMCC 1.7727</strain>
    </source>
</reference>
<dbReference type="EC" id="5.4.99.-" evidence="5"/>
<dbReference type="GO" id="GO:0140098">
    <property type="term" value="F:catalytic activity, acting on RNA"/>
    <property type="evidence" value="ECO:0007669"/>
    <property type="project" value="UniProtKB-ARBA"/>
</dbReference>
<dbReference type="InterPro" id="IPR050188">
    <property type="entry name" value="RluA_PseudoU_synthase"/>
</dbReference>
<dbReference type="InterPro" id="IPR020103">
    <property type="entry name" value="PsdUridine_synth_cat_dom_sf"/>
</dbReference>
<dbReference type="Pfam" id="PF00849">
    <property type="entry name" value="PseudoU_synth_2"/>
    <property type="match status" value="1"/>
</dbReference>
<dbReference type="InterPro" id="IPR006225">
    <property type="entry name" value="PsdUridine_synth_RluC/D"/>
</dbReference>
<evidence type="ECO:0000256" key="4">
    <source>
        <dbReference type="PIRSR" id="PIRSR606225-1"/>
    </source>
</evidence>
<accession>A0A1H9SQ61</accession>